<keyword evidence="3" id="KW-1185">Reference proteome</keyword>
<protein>
    <submittedName>
        <fullName evidence="2">Uncharacterized protein</fullName>
    </submittedName>
</protein>
<evidence type="ECO:0000313" key="3">
    <source>
        <dbReference type="Proteomes" id="UP001233999"/>
    </source>
</evidence>
<feature type="non-terminal residue" evidence="2">
    <location>
        <position position="1"/>
    </location>
</feature>
<dbReference type="Proteomes" id="UP001233999">
    <property type="component" value="Unassembled WGS sequence"/>
</dbReference>
<gene>
    <name evidence="2" type="ORF">L9F63_006738</name>
</gene>
<reference evidence="2" key="1">
    <citation type="journal article" date="2023" name="IScience">
        <title>Live-bearing cockroach genome reveals convergent evolutionary mechanisms linked to viviparity in insects and beyond.</title>
        <authorList>
            <person name="Fouks B."/>
            <person name="Harrison M.C."/>
            <person name="Mikhailova A.A."/>
            <person name="Marchal E."/>
            <person name="English S."/>
            <person name="Carruthers M."/>
            <person name="Jennings E.C."/>
            <person name="Chiamaka E.L."/>
            <person name="Frigard R.A."/>
            <person name="Pippel M."/>
            <person name="Attardo G.M."/>
            <person name="Benoit J.B."/>
            <person name="Bornberg-Bauer E."/>
            <person name="Tobe S.S."/>
        </authorList>
    </citation>
    <scope>NUCLEOTIDE SEQUENCE</scope>
    <source>
        <strain evidence="2">Stay&amp;Tobe</strain>
    </source>
</reference>
<sequence>FRLPSLSLLTSREGTDNTGAREDSSTTRESGWPSGLRRCVQVAVHFCGRWPNSVRRCIRVWGNLEYILLVSAGY</sequence>
<proteinExistence type="predicted"/>
<comment type="caution">
    <text evidence="2">The sequence shown here is derived from an EMBL/GenBank/DDBJ whole genome shotgun (WGS) entry which is preliminary data.</text>
</comment>
<feature type="region of interest" description="Disordered" evidence="1">
    <location>
        <begin position="1"/>
        <end position="33"/>
    </location>
</feature>
<organism evidence="2 3">
    <name type="scientific">Diploptera punctata</name>
    <name type="common">Pacific beetle cockroach</name>
    <dbReference type="NCBI Taxonomy" id="6984"/>
    <lineage>
        <taxon>Eukaryota</taxon>
        <taxon>Metazoa</taxon>
        <taxon>Ecdysozoa</taxon>
        <taxon>Arthropoda</taxon>
        <taxon>Hexapoda</taxon>
        <taxon>Insecta</taxon>
        <taxon>Pterygota</taxon>
        <taxon>Neoptera</taxon>
        <taxon>Polyneoptera</taxon>
        <taxon>Dictyoptera</taxon>
        <taxon>Blattodea</taxon>
        <taxon>Blaberoidea</taxon>
        <taxon>Blaberidae</taxon>
        <taxon>Diplopterinae</taxon>
        <taxon>Diploptera</taxon>
    </lineage>
</organism>
<dbReference type="AlphaFoldDB" id="A0AAD7Z9T1"/>
<reference evidence="2" key="2">
    <citation type="submission" date="2023-05" db="EMBL/GenBank/DDBJ databases">
        <authorList>
            <person name="Fouks B."/>
        </authorList>
    </citation>
    <scope>NUCLEOTIDE SEQUENCE</scope>
    <source>
        <strain evidence="2">Stay&amp;Tobe</strain>
        <tissue evidence="2">Testes</tissue>
    </source>
</reference>
<feature type="non-terminal residue" evidence="2">
    <location>
        <position position="74"/>
    </location>
</feature>
<evidence type="ECO:0000256" key="1">
    <source>
        <dbReference type="SAM" id="MobiDB-lite"/>
    </source>
</evidence>
<dbReference type="EMBL" id="JASPKZ010009795">
    <property type="protein sequence ID" value="KAJ9576382.1"/>
    <property type="molecule type" value="Genomic_DNA"/>
</dbReference>
<name>A0AAD7Z9T1_DIPPU</name>
<feature type="compositionally biased region" description="Basic and acidic residues" evidence="1">
    <location>
        <begin position="13"/>
        <end position="26"/>
    </location>
</feature>
<evidence type="ECO:0000313" key="2">
    <source>
        <dbReference type="EMBL" id="KAJ9576382.1"/>
    </source>
</evidence>
<accession>A0AAD7Z9T1</accession>